<comment type="subcellular location">
    <subcellularLocation>
        <location evidence="1">Membrane</location>
        <topology evidence="1">Multi-pass membrane protein</topology>
    </subcellularLocation>
</comment>
<dbReference type="InterPro" id="IPR010920">
    <property type="entry name" value="LSM_dom_sf"/>
</dbReference>
<dbReference type="InterPro" id="IPR023408">
    <property type="entry name" value="MscS_beta-dom_sf"/>
</dbReference>
<sequence length="548" mass="61223">MLRNLASSLLLLVAFSPLVQAQSSVDTSNVSARELIESAKKSEQLVEQKSSTDPNSLEGQGTPLATLIGLRDAMRAKDYAAAGEYLDRRYIDEKVGDFSDETLIKAITYVWNRQNITDVTSVSDRPEGDLTDGLPEYRDQIGSVRLRDEEVPIYLQRIPDGRGGRIWKLSNATVARVPEMWDELGYSDAAIIVSRLLPEFRFLGMENWQIVGFIVFFIVAWPLASLVSYVLMRGALLIPNRFPLSIKHFFRGPMRFFIFIFIARLMIDELGLSLTSRILLESSGVDYIAFTVIIMGLLSLLRDYQIRKMQHAGNAHYVALLKPFTTIVKVFVVTIIALFWAKQAGYDMSTILAGLGVGSLAVALAAQKTLENVIGAITLYTARPVSAGDFCRFGNVKGTVEEIGLRSTIIRTMDRSMLVIPNSMFSSVEIENFSQRDRIRFFRRYQMQIPQSGQMRHILEQIRQLAANSPHVIDETISIRFETITDANAILRIDLGVDTTDFQKFLAVVEELNLGILDIADQAGTRFTGPARLNLDPTGNDSESGALE</sequence>
<dbReference type="PROSITE" id="PS01246">
    <property type="entry name" value="UPF0003"/>
    <property type="match status" value="1"/>
</dbReference>
<dbReference type="SUPFAM" id="SSF82861">
    <property type="entry name" value="Mechanosensitive channel protein MscS (YggB), transmembrane region"/>
    <property type="match status" value="1"/>
</dbReference>
<evidence type="ECO:0000259" key="9">
    <source>
        <dbReference type="Pfam" id="PF00924"/>
    </source>
</evidence>
<keyword evidence="11" id="KW-1185">Reference proteome</keyword>
<dbReference type="InterPro" id="IPR006685">
    <property type="entry name" value="MscS_channel_2nd"/>
</dbReference>
<comment type="similarity">
    <text evidence="2">Belongs to the MscS (TC 1.A.23) family.</text>
</comment>
<dbReference type="SUPFAM" id="SSF50182">
    <property type="entry name" value="Sm-like ribonucleoproteins"/>
    <property type="match status" value="1"/>
</dbReference>
<evidence type="ECO:0000256" key="1">
    <source>
        <dbReference type="ARBA" id="ARBA00004141"/>
    </source>
</evidence>
<evidence type="ECO:0000313" key="11">
    <source>
        <dbReference type="Proteomes" id="UP001143307"/>
    </source>
</evidence>
<keyword evidence="8" id="KW-0732">Signal</keyword>
<dbReference type="InterPro" id="IPR006686">
    <property type="entry name" value="MscS_channel_CS"/>
</dbReference>
<protein>
    <submittedName>
        <fullName evidence="10">Mechanosensitive ion channel family protein</fullName>
    </submittedName>
</protein>
<keyword evidence="3 7" id="KW-0812">Transmembrane</keyword>
<evidence type="ECO:0000256" key="8">
    <source>
        <dbReference type="SAM" id="SignalP"/>
    </source>
</evidence>
<dbReference type="RefSeq" id="WP_279252703.1">
    <property type="nucleotide sequence ID" value="NZ_SHNP01000003.1"/>
</dbReference>
<evidence type="ECO:0000256" key="4">
    <source>
        <dbReference type="ARBA" id="ARBA00022989"/>
    </source>
</evidence>
<dbReference type="Gene3D" id="1.10.287.1260">
    <property type="match status" value="1"/>
</dbReference>
<dbReference type="PANTHER" id="PTHR30566">
    <property type="entry name" value="YNAI-RELATED MECHANOSENSITIVE ION CHANNEL"/>
    <property type="match status" value="1"/>
</dbReference>
<keyword evidence="4 7" id="KW-1133">Transmembrane helix</keyword>
<feature type="transmembrane region" description="Helical" evidence="7">
    <location>
        <begin position="208"/>
        <end position="231"/>
    </location>
</feature>
<evidence type="ECO:0000256" key="5">
    <source>
        <dbReference type="ARBA" id="ARBA00023136"/>
    </source>
</evidence>
<organism evidence="10 11">
    <name type="scientific">Candidatus Seongchinamella marina</name>
    <dbReference type="NCBI Taxonomy" id="2518990"/>
    <lineage>
        <taxon>Bacteria</taxon>
        <taxon>Pseudomonadati</taxon>
        <taxon>Pseudomonadota</taxon>
        <taxon>Gammaproteobacteria</taxon>
        <taxon>Cellvibrionales</taxon>
        <taxon>Halieaceae</taxon>
        <taxon>Seongchinamella</taxon>
    </lineage>
</organism>
<dbReference type="EMBL" id="SHNP01000003">
    <property type="protein sequence ID" value="MCX2973860.1"/>
    <property type="molecule type" value="Genomic_DNA"/>
</dbReference>
<proteinExistence type="inferred from homology"/>
<dbReference type="Proteomes" id="UP001143307">
    <property type="component" value="Unassembled WGS sequence"/>
</dbReference>
<feature type="transmembrane region" description="Helical" evidence="7">
    <location>
        <begin position="346"/>
        <end position="366"/>
    </location>
</feature>
<feature type="domain" description="Mechanosensitive ion channel MscS" evidence="9">
    <location>
        <begin position="369"/>
        <end position="434"/>
    </location>
</feature>
<keyword evidence="5 7" id="KW-0472">Membrane</keyword>
<feature type="compositionally biased region" description="Polar residues" evidence="6">
    <location>
        <begin position="537"/>
        <end position="548"/>
    </location>
</feature>
<gene>
    <name evidence="10" type="ORF">EYC87_09745</name>
</gene>
<dbReference type="Gene3D" id="2.30.30.60">
    <property type="match status" value="1"/>
</dbReference>
<comment type="caution">
    <text evidence="10">The sequence shown here is derived from an EMBL/GenBank/DDBJ whole genome shotgun (WGS) entry which is preliminary data.</text>
</comment>
<evidence type="ECO:0000313" key="10">
    <source>
        <dbReference type="EMBL" id="MCX2973860.1"/>
    </source>
</evidence>
<evidence type="ECO:0000256" key="2">
    <source>
        <dbReference type="ARBA" id="ARBA00008017"/>
    </source>
</evidence>
<feature type="transmembrane region" description="Helical" evidence="7">
    <location>
        <begin position="252"/>
        <end position="267"/>
    </location>
</feature>
<evidence type="ECO:0000256" key="7">
    <source>
        <dbReference type="SAM" id="Phobius"/>
    </source>
</evidence>
<name>A0ABT3SVB7_9GAMM</name>
<feature type="region of interest" description="Disordered" evidence="6">
    <location>
        <begin position="528"/>
        <end position="548"/>
    </location>
</feature>
<feature type="transmembrane region" description="Helical" evidence="7">
    <location>
        <begin position="287"/>
        <end position="305"/>
    </location>
</feature>
<dbReference type="Pfam" id="PF00924">
    <property type="entry name" value="MS_channel_2nd"/>
    <property type="match status" value="1"/>
</dbReference>
<dbReference type="PANTHER" id="PTHR30566:SF5">
    <property type="entry name" value="MECHANOSENSITIVE ION CHANNEL PROTEIN 1, MITOCHONDRIAL-RELATED"/>
    <property type="match status" value="1"/>
</dbReference>
<feature type="transmembrane region" description="Helical" evidence="7">
    <location>
        <begin position="317"/>
        <end position="340"/>
    </location>
</feature>
<reference evidence="10" key="1">
    <citation type="submission" date="2019-02" db="EMBL/GenBank/DDBJ databases">
        <authorList>
            <person name="Li S.-H."/>
        </authorList>
    </citation>
    <scope>NUCLEOTIDE SEQUENCE</scope>
    <source>
        <strain evidence="10">IMCC8485</strain>
    </source>
</reference>
<feature type="chain" id="PRO_5047060003" evidence="8">
    <location>
        <begin position="22"/>
        <end position="548"/>
    </location>
</feature>
<dbReference type="InterPro" id="IPR011014">
    <property type="entry name" value="MscS_channel_TM-2"/>
</dbReference>
<accession>A0ABT3SVB7</accession>
<feature type="signal peptide" evidence="8">
    <location>
        <begin position="1"/>
        <end position="21"/>
    </location>
</feature>
<evidence type="ECO:0000256" key="6">
    <source>
        <dbReference type="SAM" id="MobiDB-lite"/>
    </source>
</evidence>
<evidence type="ECO:0000256" key="3">
    <source>
        <dbReference type="ARBA" id="ARBA00022692"/>
    </source>
</evidence>